<dbReference type="InterPro" id="IPR032710">
    <property type="entry name" value="NTF2-like_dom_sf"/>
</dbReference>
<dbReference type="Gene3D" id="3.10.450.50">
    <property type="match status" value="1"/>
</dbReference>
<accession>A0A0R1U253</accession>
<organism evidence="2 3">
    <name type="scientific">Ligilactobacillus apodemi DSM 16634 = JCM 16172</name>
    <dbReference type="NCBI Taxonomy" id="1423724"/>
    <lineage>
        <taxon>Bacteria</taxon>
        <taxon>Bacillati</taxon>
        <taxon>Bacillota</taxon>
        <taxon>Bacilli</taxon>
        <taxon>Lactobacillales</taxon>
        <taxon>Lactobacillaceae</taxon>
        <taxon>Ligilactobacillus</taxon>
    </lineage>
</organism>
<proteinExistence type="predicted"/>
<dbReference type="STRING" id="1423724.FC32_GL001641"/>
<name>A0A0R1U253_9LACO</name>
<comment type="caution">
    <text evidence="2">The sequence shown here is derived from an EMBL/GenBank/DDBJ whole genome shotgun (WGS) entry which is preliminary data.</text>
</comment>
<evidence type="ECO:0000313" key="3">
    <source>
        <dbReference type="Proteomes" id="UP000051324"/>
    </source>
</evidence>
<dbReference type="EMBL" id="AZFT01000002">
    <property type="protein sequence ID" value="KRL87414.1"/>
    <property type="molecule type" value="Genomic_DNA"/>
</dbReference>
<dbReference type="Proteomes" id="UP000051324">
    <property type="component" value="Unassembled WGS sequence"/>
</dbReference>
<feature type="domain" description="SnoaL-like" evidence="1">
    <location>
        <begin position="5"/>
        <end position="134"/>
    </location>
</feature>
<reference evidence="2 3" key="1">
    <citation type="journal article" date="2015" name="Genome Announc.">
        <title>Expanding the biotechnology potential of lactobacilli through comparative genomics of 213 strains and associated genera.</title>
        <authorList>
            <person name="Sun Z."/>
            <person name="Harris H.M."/>
            <person name="McCann A."/>
            <person name="Guo C."/>
            <person name="Argimon S."/>
            <person name="Zhang W."/>
            <person name="Yang X."/>
            <person name="Jeffery I.B."/>
            <person name="Cooney J.C."/>
            <person name="Kagawa T.F."/>
            <person name="Liu W."/>
            <person name="Song Y."/>
            <person name="Salvetti E."/>
            <person name="Wrobel A."/>
            <person name="Rasinkangas P."/>
            <person name="Parkhill J."/>
            <person name="Rea M.C."/>
            <person name="O'Sullivan O."/>
            <person name="Ritari J."/>
            <person name="Douillard F.P."/>
            <person name="Paul Ross R."/>
            <person name="Yang R."/>
            <person name="Briner A.E."/>
            <person name="Felis G.E."/>
            <person name="de Vos W.M."/>
            <person name="Barrangou R."/>
            <person name="Klaenhammer T.R."/>
            <person name="Caufield P.W."/>
            <person name="Cui Y."/>
            <person name="Zhang H."/>
            <person name="O'Toole P.W."/>
        </authorList>
    </citation>
    <scope>NUCLEOTIDE SEQUENCE [LARGE SCALE GENOMIC DNA]</scope>
    <source>
        <strain evidence="2 3">DSM 16634</strain>
    </source>
</reference>
<dbReference type="AlphaFoldDB" id="A0A0R1U253"/>
<dbReference type="OrthoDB" id="2084678at2"/>
<protein>
    <recommendedName>
        <fullName evidence="1">SnoaL-like domain-containing protein</fullName>
    </recommendedName>
</protein>
<dbReference type="eggNOG" id="COG0702">
    <property type="taxonomic scope" value="Bacteria"/>
</dbReference>
<sequence>MTHSHNENQVRRILDLYAHYADTRQAKKQADLFAPDAVFNVFAAGNEETPAQTFKTPAKILAVCENLKRYKTTFHFNGQSLIEIAPDEHFATAETYTLAYHEIDVAGKNSLMNVAIRYNDEFIKIADTWKFKQRNLYIRFVDTKYGIDSQQI</sequence>
<dbReference type="SUPFAM" id="SSF54427">
    <property type="entry name" value="NTF2-like"/>
    <property type="match status" value="1"/>
</dbReference>
<evidence type="ECO:0000313" key="2">
    <source>
        <dbReference type="EMBL" id="KRL87414.1"/>
    </source>
</evidence>
<evidence type="ECO:0000259" key="1">
    <source>
        <dbReference type="Pfam" id="PF13577"/>
    </source>
</evidence>
<dbReference type="PATRIC" id="fig|1423724.4.peg.1707"/>
<keyword evidence="3" id="KW-1185">Reference proteome</keyword>
<dbReference type="RefSeq" id="WP_025087226.1">
    <property type="nucleotide sequence ID" value="NZ_AZFT01000002.1"/>
</dbReference>
<dbReference type="InterPro" id="IPR037401">
    <property type="entry name" value="SnoaL-like"/>
</dbReference>
<gene>
    <name evidence="2" type="ORF">FC32_GL001641</name>
</gene>
<dbReference type="Pfam" id="PF13577">
    <property type="entry name" value="SnoaL_4"/>
    <property type="match status" value="1"/>
</dbReference>